<sequence>MTLRPGRLGRRVRAAASPLLVLAIALAGVAVVGYLRGAYATATALGVAAVLTSAFVVLARD</sequence>
<dbReference type="KEGG" id="haxz:M0R88_13465"/>
<evidence type="ECO:0000313" key="3">
    <source>
        <dbReference type="Proteomes" id="UP000830434"/>
    </source>
</evidence>
<keyword evidence="3" id="KW-1185">Reference proteome</keyword>
<proteinExistence type="predicted"/>
<keyword evidence="1" id="KW-0472">Membrane</keyword>
<keyword evidence="1" id="KW-1133">Transmembrane helix</keyword>
<gene>
    <name evidence="2" type="ORF">M0R88_13465</name>
</gene>
<dbReference type="EMBL" id="CP096658">
    <property type="protein sequence ID" value="UPV99522.1"/>
    <property type="molecule type" value="Genomic_DNA"/>
</dbReference>
<feature type="transmembrane region" description="Helical" evidence="1">
    <location>
        <begin position="38"/>
        <end position="59"/>
    </location>
</feature>
<dbReference type="AlphaFoldDB" id="A0A8U0IEX4"/>
<evidence type="ECO:0000256" key="1">
    <source>
        <dbReference type="SAM" id="Phobius"/>
    </source>
</evidence>
<organism evidence="2 3">
    <name type="scientific">Halorussus gelatinilyticus</name>
    <dbReference type="NCBI Taxonomy" id="2937524"/>
    <lineage>
        <taxon>Archaea</taxon>
        <taxon>Methanobacteriati</taxon>
        <taxon>Methanobacteriota</taxon>
        <taxon>Stenosarchaea group</taxon>
        <taxon>Halobacteria</taxon>
        <taxon>Halobacteriales</taxon>
        <taxon>Haladaptataceae</taxon>
        <taxon>Halorussus</taxon>
    </lineage>
</organism>
<accession>A0A8U0IEX4</accession>
<evidence type="ECO:0000313" key="2">
    <source>
        <dbReference type="EMBL" id="UPV99522.1"/>
    </source>
</evidence>
<reference evidence="2" key="1">
    <citation type="submission" date="2022-04" db="EMBL/GenBank/DDBJ databases">
        <title>Diverse halophilic archaea isolated from saline environments.</title>
        <authorList>
            <person name="Cui H.-L."/>
        </authorList>
    </citation>
    <scope>NUCLEOTIDE SEQUENCE</scope>
    <source>
        <strain evidence="2">XZYJT40</strain>
    </source>
</reference>
<dbReference type="RefSeq" id="WP_248654015.1">
    <property type="nucleotide sequence ID" value="NZ_CP096658.1"/>
</dbReference>
<protein>
    <submittedName>
        <fullName evidence="2">Uncharacterized protein</fullName>
    </submittedName>
</protein>
<dbReference type="GeneID" id="72190882"/>
<keyword evidence="1" id="KW-0812">Transmembrane</keyword>
<dbReference type="Proteomes" id="UP000830434">
    <property type="component" value="Chromosome"/>
</dbReference>
<feature type="transmembrane region" description="Helical" evidence="1">
    <location>
        <begin position="12"/>
        <end position="32"/>
    </location>
</feature>
<name>A0A8U0IEX4_9EURY</name>